<feature type="transmembrane region" description="Helical" evidence="5">
    <location>
        <begin position="261"/>
        <end position="281"/>
    </location>
</feature>
<evidence type="ECO:0000313" key="7">
    <source>
        <dbReference type="Proteomes" id="UP000887565"/>
    </source>
</evidence>
<evidence type="ECO:0000313" key="8">
    <source>
        <dbReference type="WBParaSite" id="nRc.2.0.1.t20155-RA"/>
    </source>
</evidence>
<dbReference type="WBParaSite" id="nRc.2.0.1.t20155-RA">
    <property type="protein sequence ID" value="nRc.2.0.1.t20155-RA"/>
    <property type="gene ID" value="nRc.2.0.1.g20155"/>
</dbReference>
<feature type="transmembrane region" description="Helical" evidence="5">
    <location>
        <begin position="21"/>
        <end position="46"/>
    </location>
</feature>
<dbReference type="InterPro" id="IPR017452">
    <property type="entry name" value="GPCR_Rhodpsn_7TM"/>
</dbReference>
<comment type="subcellular location">
    <subcellularLocation>
        <location evidence="1">Membrane</location>
    </subcellularLocation>
</comment>
<sequence length="303" mass="34990">MSNNSNNISLHVNDTAMLLPMWELCISVPVLPLLICLYSAVLFTIINTKGPEYNNSFYTLLIGYGIADIGMLCFNIYSIIYDVLRKDFLGGSIDSFLGFVLYWALGWYSTQMFILIVTTNRFIAIVLNAHYSYFTVKLARMLCIFTFVLSFVIVTPSYIILGFHYSPLFKVPFFTVEGDIFTRTFAYFALFDEIFSYVVSFYVILAYVIISLYLIKFYKSFLSMNAGYKKEVIFFIQGVCFAIFLCFVNSVHWYLAPFSSSLNRIGNWIYTGLNPIIYLTLDGKLRRDFLRIFSTCKRNQVSP</sequence>
<dbReference type="CDD" id="cd00637">
    <property type="entry name" value="7tm_classA_rhodopsin-like"/>
    <property type="match status" value="1"/>
</dbReference>
<keyword evidence="3 5" id="KW-1133">Transmembrane helix</keyword>
<dbReference type="PROSITE" id="PS50262">
    <property type="entry name" value="G_PROTEIN_RECEP_F1_2"/>
    <property type="match status" value="1"/>
</dbReference>
<evidence type="ECO:0000256" key="2">
    <source>
        <dbReference type="ARBA" id="ARBA00022692"/>
    </source>
</evidence>
<feature type="domain" description="G-protein coupled receptors family 1 profile" evidence="6">
    <location>
        <begin position="39"/>
        <end position="278"/>
    </location>
</feature>
<dbReference type="SUPFAM" id="SSF81321">
    <property type="entry name" value="Family A G protein-coupled receptor-like"/>
    <property type="match status" value="1"/>
</dbReference>
<name>A0A915J184_ROMCU</name>
<feature type="transmembrane region" description="Helical" evidence="5">
    <location>
        <begin position="58"/>
        <end position="81"/>
    </location>
</feature>
<proteinExistence type="predicted"/>
<dbReference type="Pfam" id="PF10328">
    <property type="entry name" value="7TM_GPCR_Srx"/>
    <property type="match status" value="1"/>
</dbReference>
<dbReference type="GO" id="GO:0004930">
    <property type="term" value="F:G protein-coupled receptor activity"/>
    <property type="evidence" value="ECO:0007669"/>
    <property type="project" value="InterPro"/>
</dbReference>
<dbReference type="AlphaFoldDB" id="A0A915J184"/>
<keyword evidence="7" id="KW-1185">Reference proteome</keyword>
<feature type="transmembrane region" description="Helical" evidence="5">
    <location>
        <begin position="141"/>
        <end position="165"/>
    </location>
</feature>
<dbReference type="InterPro" id="IPR000276">
    <property type="entry name" value="GPCR_Rhodpsn"/>
</dbReference>
<organism evidence="7 8">
    <name type="scientific">Romanomermis culicivorax</name>
    <name type="common">Nematode worm</name>
    <dbReference type="NCBI Taxonomy" id="13658"/>
    <lineage>
        <taxon>Eukaryota</taxon>
        <taxon>Metazoa</taxon>
        <taxon>Ecdysozoa</taxon>
        <taxon>Nematoda</taxon>
        <taxon>Enoplea</taxon>
        <taxon>Dorylaimia</taxon>
        <taxon>Mermithida</taxon>
        <taxon>Mermithoidea</taxon>
        <taxon>Mermithidae</taxon>
        <taxon>Romanomermis</taxon>
    </lineage>
</organism>
<feature type="transmembrane region" description="Helical" evidence="5">
    <location>
        <begin position="234"/>
        <end position="255"/>
    </location>
</feature>
<evidence type="ECO:0000256" key="3">
    <source>
        <dbReference type="ARBA" id="ARBA00022989"/>
    </source>
</evidence>
<reference evidence="8" key="1">
    <citation type="submission" date="2022-11" db="UniProtKB">
        <authorList>
            <consortium name="WormBaseParasite"/>
        </authorList>
    </citation>
    <scope>IDENTIFICATION</scope>
</reference>
<dbReference type="PROSITE" id="PS00237">
    <property type="entry name" value="G_PROTEIN_RECEP_F1_1"/>
    <property type="match status" value="1"/>
</dbReference>
<dbReference type="GO" id="GO:0016020">
    <property type="term" value="C:membrane"/>
    <property type="evidence" value="ECO:0007669"/>
    <property type="project" value="UniProtKB-SubCell"/>
</dbReference>
<keyword evidence="4 5" id="KW-0472">Membrane</keyword>
<evidence type="ECO:0000256" key="5">
    <source>
        <dbReference type="SAM" id="Phobius"/>
    </source>
</evidence>
<dbReference type="Proteomes" id="UP000887565">
    <property type="component" value="Unplaced"/>
</dbReference>
<feature type="transmembrane region" description="Helical" evidence="5">
    <location>
        <begin position="194"/>
        <end position="214"/>
    </location>
</feature>
<protein>
    <submittedName>
        <fullName evidence="8">G-protein coupled receptors family 1 profile domain-containing protein</fullName>
    </submittedName>
</protein>
<dbReference type="Gene3D" id="1.20.1070.10">
    <property type="entry name" value="Rhodopsin 7-helix transmembrane proteins"/>
    <property type="match status" value="1"/>
</dbReference>
<accession>A0A915J184</accession>
<dbReference type="InterPro" id="IPR019430">
    <property type="entry name" value="7TM_GPCR_serpentine_rcpt_Srx"/>
</dbReference>
<evidence type="ECO:0000256" key="1">
    <source>
        <dbReference type="ARBA" id="ARBA00004370"/>
    </source>
</evidence>
<evidence type="ECO:0000259" key="6">
    <source>
        <dbReference type="PROSITE" id="PS50262"/>
    </source>
</evidence>
<evidence type="ECO:0000256" key="4">
    <source>
        <dbReference type="ARBA" id="ARBA00023136"/>
    </source>
</evidence>
<keyword evidence="2 5" id="KW-0812">Transmembrane</keyword>